<organism evidence="1 2">
    <name type="scientific">Tolypocladium ophioglossoides (strain CBS 100239)</name>
    <name type="common">Snaketongue truffleclub</name>
    <name type="synonym">Elaphocordyceps ophioglossoides</name>
    <dbReference type="NCBI Taxonomy" id="1163406"/>
    <lineage>
        <taxon>Eukaryota</taxon>
        <taxon>Fungi</taxon>
        <taxon>Dikarya</taxon>
        <taxon>Ascomycota</taxon>
        <taxon>Pezizomycotina</taxon>
        <taxon>Sordariomycetes</taxon>
        <taxon>Hypocreomycetidae</taxon>
        <taxon>Hypocreales</taxon>
        <taxon>Ophiocordycipitaceae</taxon>
        <taxon>Tolypocladium</taxon>
    </lineage>
</organism>
<protein>
    <submittedName>
        <fullName evidence="1">Uncharacterized protein</fullName>
    </submittedName>
</protein>
<dbReference type="AlphaFoldDB" id="A0A0L0N5D2"/>
<gene>
    <name evidence="1" type="ORF">TOPH_06080</name>
</gene>
<reference evidence="1 2" key="1">
    <citation type="journal article" date="2015" name="BMC Genomics">
        <title>The genome of the truffle-parasite Tolypocladium ophioglossoides and the evolution of antifungal peptaibiotics.</title>
        <authorList>
            <person name="Quandt C.A."/>
            <person name="Bushley K.E."/>
            <person name="Spatafora J.W."/>
        </authorList>
    </citation>
    <scope>NUCLEOTIDE SEQUENCE [LARGE SCALE GENOMIC DNA]</scope>
    <source>
        <strain evidence="1 2">CBS 100239</strain>
    </source>
</reference>
<evidence type="ECO:0000313" key="2">
    <source>
        <dbReference type="Proteomes" id="UP000036947"/>
    </source>
</evidence>
<sequence>MHKTPPTEKCQQLAAVIKYPYDGFVPDEQTKCSWTFTDDIRTLEAKELIRYYLDQIWPSINERAKQRGLRISEKIAIKPTVLWLRGCFIENNHDATTFIFLIVPSPAPAQPTDTLPSQIDWTEGPYVGQRAAIGRSRASKPVAISVEIGMTLQLDRQEILFANPSMEGVCMVMFGHNYEEIK</sequence>
<proteinExistence type="predicted"/>
<evidence type="ECO:0000313" key="1">
    <source>
        <dbReference type="EMBL" id="KND89333.1"/>
    </source>
</evidence>
<dbReference type="Proteomes" id="UP000036947">
    <property type="component" value="Unassembled WGS sequence"/>
</dbReference>
<name>A0A0L0N5D2_TOLOC</name>
<keyword evidence="2" id="KW-1185">Reference proteome</keyword>
<dbReference type="EMBL" id="LFRF01000019">
    <property type="protein sequence ID" value="KND89333.1"/>
    <property type="molecule type" value="Genomic_DNA"/>
</dbReference>
<comment type="caution">
    <text evidence="1">The sequence shown here is derived from an EMBL/GenBank/DDBJ whole genome shotgun (WGS) entry which is preliminary data.</text>
</comment>
<accession>A0A0L0N5D2</accession>